<dbReference type="EMBL" id="JAQQWI010000002">
    <property type="protein sequence ID" value="KAK8037708.1"/>
    <property type="molecule type" value="Genomic_DNA"/>
</dbReference>
<dbReference type="Proteomes" id="UP001396898">
    <property type="component" value="Unassembled WGS sequence"/>
</dbReference>
<sequence>MAGQLGVGGLDEGGNQADKAVKQICMMHQSGADTGALNSIYVGVVSAQFTKVLRFITAPEVGRPSWPMS</sequence>
<evidence type="ECO:0000313" key="2">
    <source>
        <dbReference type="Proteomes" id="UP001396898"/>
    </source>
</evidence>
<proteinExistence type="predicted"/>
<accession>A0ABR1STR0</accession>
<keyword evidence="2" id="KW-1185">Reference proteome</keyword>
<reference evidence="1 2" key="1">
    <citation type="submission" date="2023-01" db="EMBL/GenBank/DDBJ databases">
        <title>Analysis of 21 Apiospora genomes using comparative genomics revels a genus with tremendous synthesis potential of carbohydrate active enzymes and secondary metabolites.</title>
        <authorList>
            <person name="Sorensen T."/>
        </authorList>
    </citation>
    <scope>NUCLEOTIDE SEQUENCE [LARGE SCALE GENOMIC DNA]</scope>
    <source>
        <strain evidence="1 2">CBS 20057</strain>
    </source>
</reference>
<comment type="caution">
    <text evidence="1">The sequence shown here is derived from an EMBL/GenBank/DDBJ whole genome shotgun (WGS) entry which is preliminary data.</text>
</comment>
<evidence type="ECO:0000313" key="1">
    <source>
        <dbReference type="EMBL" id="KAK8037708.1"/>
    </source>
</evidence>
<gene>
    <name evidence="1" type="ORF">PG991_001054</name>
</gene>
<name>A0ABR1STR0_9PEZI</name>
<organism evidence="1 2">
    <name type="scientific">Apiospora marii</name>
    <dbReference type="NCBI Taxonomy" id="335849"/>
    <lineage>
        <taxon>Eukaryota</taxon>
        <taxon>Fungi</taxon>
        <taxon>Dikarya</taxon>
        <taxon>Ascomycota</taxon>
        <taxon>Pezizomycotina</taxon>
        <taxon>Sordariomycetes</taxon>
        <taxon>Xylariomycetidae</taxon>
        <taxon>Amphisphaeriales</taxon>
        <taxon>Apiosporaceae</taxon>
        <taxon>Apiospora</taxon>
    </lineage>
</organism>
<protein>
    <submittedName>
        <fullName evidence="1">Uncharacterized protein</fullName>
    </submittedName>
</protein>